<evidence type="ECO:0000256" key="1">
    <source>
        <dbReference type="SAM" id="Coils"/>
    </source>
</evidence>
<organism evidence="2 3">
    <name type="scientific">Burkholderia lata (strain ATCC 17760 / DSM 23089 / LMG 22485 / NCIMB 9086 / R18194 / 383)</name>
    <dbReference type="NCBI Taxonomy" id="482957"/>
    <lineage>
        <taxon>Bacteria</taxon>
        <taxon>Pseudomonadati</taxon>
        <taxon>Pseudomonadota</taxon>
        <taxon>Betaproteobacteria</taxon>
        <taxon>Burkholderiales</taxon>
        <taxon>Burkholderiaceae</taxon>
        <taxon>Burkholderia</taxon>
        <taxon>Burkholderia cepacia complex</taxon>
    </lineage>
</organism>
<name>A0A6P2RVX6_BURL3</name>
<accession>A0A6P2RVX6</accession>
<gene>
    <name evidence="2" type="ORF">BLA6863_06687</name>
</gene>
<proteinExistence type="predicted"/>
<keyword evidence="1" id="KW-0175">Coiled coil</keyword>
<feature type="coiled-coil region" evidence="1">
    <location>
        <begin position="236"/>
        <end position="263"/>
    </location>
</feature>
<evidence type="ECO:0000313" key="2">
    <source>
        <dbReference type="EMBL" id="VWC35793.1"/>
    </source>
</evidence>
<evidence type="ECO:0000313" key="3">
    <source>
        <dbReference type="Proteomes" id="UP000494170"/>
    </source>
</evidence>
<dbReference type="EMBL" id="CABVPY010000070">
    <property type="protein sequence ID" value="VWC35793.1"/>
    <property type="molecule type" value="Genomic_DNA"/>
</dbReference>
<dbReference type="InterPro" id="IPR021350">
    <property type="entry name" value="DUF2968"/>
</dbReference>
<dbReference type="Pfam" id="PF11180">
    <property type="entry name" value="DUF2968"/>
    <property type="match status" value="1"/>
</dbReference>
<dbReference type="AlphaFoldDB" id="A0A6P2RVX6"/>
<sequence>MWSTNASPTYLVRSPNEASIVSCSLPFEPLSFVAGAQRERMKFLTYLKRGFFYGVAIILWQSIGGVHAEEVAQPVPIVGARPAMGTLTPQSSAPPDLVGTVGELIQKIQDGSLVELRTTYNGSYGASVLFNPPQMAYYVALFQDRHFWRVIKSQDEAQVDTLYAAFVQKTANLGALEIHRAQLQAQKTLIERMIALSTNRAERLQADLDVARVQQARSQAWQQQVANESAALTVENGRTRTQLRQLQREVQQLQRQIETSSSVAPGDAELTP</sequence>
<protein>
    <submittedName>
        <fullName evidence="2">Signal peptide protein</fullName>
    </submittedName>
</protein>
<reference evidence="2 3" key="1">
    <citation type="submission" date="2019-09" db="EMBL/GenBank/DDBJ databases">
        <authorList>
            <person name="Depoorter E."/>
        </authorList>
    </citation>
    <scope>NUCLEOTIDE SEQUENCE [LARGE SCALE GENOMIC DNA]</scope>
    <source>
        <strain evidence="2">LMG 6863</strain>
    </source>
</reference>
<dbReference type="Proteomes" id="UP000494170">
    <property type="component" value="Unassembled WGS sequence"/>
</dbReference>